<comment type="caution">
    <text evidence="5">The sequence shown here is derived from an EMBL/GenBank/DDBJ whole genome shotgun (WGS) entry which is preliminary data.</text>
</comment>
<dbReference type="Proteomes" id="UP001597045">
    <property type="component" value="Unassembled WGS sequence"/>
</dbReference>
<gene>
    <name evidence="5" type="ORF">ACFQ1S_30515</name>
</gene>
<evidence type="ECO:0000313" key="6">
    <source>
        <dbReference type="Proteomes" id="UP001597045"/>
    </source>
</evidence>
<reference evidence="6" key="1">
    <citation type="journal article" date="2019" name="Int. J. Syst. Evol. Microbiol.">
        <title>The Global Catalogue of Microorganisms (GCM) 10K type strain sequencing project: providing services to taxonomists for standard genome sequencing and annotation.</title>
        <authorList>
            <consortium name="The Broad Institute Genomics Platform"/>
            <consortium name="The Broad Institute Genome Sequencing Center for Infectious Disease"/>
            <person name="Wu L."/>
            <person name="Ma J."/>
        </authorList>
    </citation>
    <scope>NUCLEOTIDE SEQUENCE [LARGE SCALE GENOMIC DNA]</scope>
    <source>
        <strain evidence="6">JCM 31486</strain>
    </source>
</reference>
<dbReference type="InterPro" id="IPR014756">
    <property type="entry name" value="Ig_E-set"/>
</dbReference>
<evidence type="ECO:0000313" key="5">
    <source>
        <dbReference type="EMBL" id="MFD1049557.1"/>
    </source>
</evidence>
<feature type="non-terminal residue" evidence="5">
    <location>
        <position position="73"/>
    </location>
</feature>
<evidence type="ECO:0000259" key="4">
    <source>
        <dbReference type="Pfam" id="PF04234"/>
    </source>
</evidence>
<feature type="signal peptide" evidence="3">
    <location>
        <begin position="1"/>
        <end position="25"/>
    </location>
</feature>
<keyword evidence="1 3" id="KW-0732">Signal</keyword>
<feature type="chain" id="PRO_5046558159" evidence="3">
    <location>
        <begin position="26"/>
        <end position="73"/>
    </location>
</feature>
<name>A0ABW3MHC2_9PSEU</name>
<evidence type="ECO:0000256" key="1">
    <source>
        <dbReference type="ARBA" id="ARBA00022729"/>
    </source>
</evidence>
<protein>
    <submittedName>
        <fullName evidence="5">Copper resistance protein CopC</fullName>
    </submittedName>
</protein>
<evidence type="ECO:0000256" key="3">
    <source>
        <dbReference type="SAM" id="SignalP"/>
    </source>
</evidence>
<organism evidence="5 6">
    <name type="scientific">Kibdelosporangium lantanae</name>
    <dbReference type="NCBI Taxonomy" id="1497396"/>
    <lineage>
        <taxon>Bacteria</taxon>
        <taxon>Bacillati</taxon>
        <taxon>Actinomycetota</taxon>
        <taxon>Actinomycetes</taxon>
        <taxon>Pseudonocardiales</taxon>
        <taxon>Pseudonocardiaceae</taxon>
        <taxon>Kibdelosporangium</taxon>
    </lineage>
</organism>
<accession>A0ABW3MHC2</accession>
<sequence>MITRTVGILLAAISTLLVTAFPALAHNEFKSSNPAGGATLDTAPTSVTLTFSEELIDGQATFTITGPDGASAS</sequence>
<dbReference type="Pfam" id="PF04234">
    <property type="entry name" value="CopC"/>
    <property type="match status" value="1"/>
</dbReference>
<dbReference type="InterPro" id="IPR007348">
    <property type="entry name" value="CopC_dom"/>
</dbReference>
<dbReference type="InterPro" id="IPR014755">
    <property type="entry name" value="Cu-Rt/internalin_Ig-like"/>
</dbReference>
<feature type="domain" description="CopC" evidence="4">
    <location>
        <begin position="26"/>
        <end position="71"/>
    </location>
</feature>
<dbReference type="EMBL" id="JBHTIS010002250">
    <property type="protein sequence ID" value="MFD1049557.1"/>
    <property type="molecule type" value="Genomic_DNA"/>
</dbReference>
<keyword evidence="6" id="KW-1185">Reference proteome</keyword>
<keyword evidence="2" id="KW-0186">Copper</keyword>
<evidence type="ECO:0000256" key="2">
    <source>
        <dbReference type="ARBA" id="ARBA00023008"/>
    </source>
</evidence>
<proteinExistence type="predicted"/>
<dbReference type="Gene3D" id="2.60.40.1220">
    <property type="match status" value="1"/>
</dbReference>
<dbReference type="SUPFAM" id="SSF81296">
    <property type="entry name" value="E set domains"/>
    <property type="match status" value="1"/>
</dbReference>